<evidence type="ECO:0000313" key="3">
    <source>
        <dbReference type="EMBL" id="NIZ46544.1"/>
    </source>
</evidence>
<feature type="transmembrane region" description="Helical" evidence="1">
    <location>
        <begin position="57"/>
        <end position="78"/>
    </location>
</feature>
<feature type="domain" description="Putative zinc-ribbon" evidence="2">
    <location>
        <begin position="4"/>
        <end position="25"/>
    </location>
</feature>
<keyword evidence="1" id="KW-1133">Transmembrane helix</keyword>
<dbReference type="Proteomes" id="UP000752013">
    <property type="component" value="Unassembled WGS sequence"/>
</dbReference>
<dbReference type="RefSeq" id="WP_167702999.1">
    <property type="nucleotide sequence ID" value="NZ_CP118168.1"/>
</dbReference>
<keyword evidence="1" id="KW-0472">Membrane</keyword>
<evidence type="ECO:0000256" key="1">
    <source>
        <dbReference type="SAM" id="Phobius"/>
    </source>
</evidence>
<reference evidence="3" key="1">
    <citation type="submission" date="2020-03" db="EMBL/GenBank/DDBJ databases">
        <title>Spirochaetal bacteria isolated from arthropods constitute a novel genus Entomospira genus novum within the order Spirochaetales.</title>
        <authorList>
            <person name="Grana-Miraglia L."/>
            <person name="Sikutova S."/>
            <person name="Fingerle V."/>
            <person name="Sing A."/>
            <person name="Castillo-Ramirez S."/>
            <person name="Margos G."/>
            <person name="Rudolf I."/>
        </authorList>
    </citation>
    <scope>NUCLEOTIDE SEQUENCE</scope>
    <source>
        <strain evidence="3">BR208</strain>
    </source>
</reference>
<gene>
    <name evidence="3" type="ORF">HCT46_01195</name>
</gene>
<sequence>MQREVFCSQCGTHVQDNATHCAHCGRSVVIDKYYLKEPLPGLDTQKQLVIRYILKRFIPLFLILFFVLLFLGVSLILVKSEQFTSRMKSDLQVQKISSTMNESEVYHG</sequence>
<dbReference type="AlphaFoldDB" id="A0A968GB46"/>
<evidence type="ECO:0000259" key="2">
    <source>
        <dbReference type="Pfam" id="PF13248"/>
    </source>
</evidence>
<comment type="caution">
    <text evidence="3">The sequence shown here is derived from an EMBL/GenBank/DDBJ whole genome shotgun (WGS) entry which is preliminary data.</text>
</comment>
<accession>A0A968GB46</accession>
<dbReference type="Pfam" id="PF13248">
    <property type="entry name" value="Zn_ribbon_3"/>
    <property type="match status" value="1"/>
</dbReference>
<proteinExistence type="predicted"/>
<evidence type="ECO:0000313" key="4">
    <source>
        <dbReference type="Proteomes" id="UP000752013"/>
    </source>
</evidence>
<keyword evidence="1" id="KW-0812">Transmembrane</keyword>
<protein>
    <submittedName>
        <fullName evidence="3">Zinc ribbon domain-containing protein</fullName>
    </submittedName>
</protein>
<keyword evidence="4" id="KW-1185">Reference proteome</keyword>
<dbReference type="EMBL" id="JAATLK010000001">
    <property type="protein sequence ID" value="NIZ46544.1"/>
    <property type="molecule type" value="Genomic_DNA"/>
</dbReference>
<organism evidence="3 4">
    <name type="scientific">Entomospira nematocerorum</name>
    <dbReference type="NCBI Taxonomy" id="2719987"/>
    <lineage>
        <taxon>Bacteria</taxon>
        <taxon>Pseudomonadati</taxon>
        <taxon>Spirochaetota</taxon>
        <taxon>Spirochaetia</taxon>
        <taxon>Spirochaetales</taxon>
        <taxon>Spirochaetaceae</taxon>
        <taxon>Entomospira</taxon>
    </lineage>
</organism>
<name>A0A968GB46_9SPIO</name>
<dbReference type="InterPro" id="IPR059113">
    <property type="entry name" value="Znf_ribbon"/>
</dbReference>